<proteinExistence type="predicted"/>
<reference evidence="2 3" key="1">
    <citation type="journal article" date="2021" name="bioRxiv">
        <title>The Gossypium anomalum genome as a resource for cotton improvement and evolutionary analysis of hybrid incompatibility.</title>
        <authorList>
            <person name="Grover C.E."/>
            <person name="Yuan D."/>
            <person name="Arick M.A."/>
            <person name="Miller E.R."/>
            <person name="Hu G."/>
            <person name="Peterson D.G."/>
            <person name="Wendel J.F."/>
            <person name="Udall J.A."/>
        </authorList>
    </citation>
    <scope>NUCLEOTIDE SEQUENCE [LARGE SCALE GENOMIC DNA]</scope>
    <source>
        <strain evidence="2">JFW-Udall</strain>
        <tissue evidence="2">Leaf</tissue>
    </source>
</reference>
<dbReference type="InterPro" id="IPR025558">
    <property type="entry name" value="DUF4283"/>
</dbReference>
<feature type="domain" description="DUF4283" evidence="1">
    <location>
        <begin position="42"/>
        <end position="109"/>
    </location>
</feature>
<evidence type="ECO:0000313" key="2">
    <source>
        <dbReference type="EMBL" id="KAG8497230.1"/>
    </source>
</evidence>
<dbReference type="OrthoDB" id="986383at2759"/>
<dbReference type="Pfam" id="PF14111">
    <property type="entry name" value="DUF4283"/>
    <property type="match status" value="1"/>
</dbReference>
<dbReference type="Proteomes" id="UP000701853">
    <property type="component" value="Chromosome 4"/>
</dbReference>
<dbReference type="EMBL" id="JAHUZN010000004">
    <property type="protein sequence ID" value="KAG8497230.1"/>
    <property type="molecule type" value="Genomic_DNA"/>
</dbReference>
<dbReference type="InterPro" id="IPR036691">
    <property type="entry name" value="Endo/exonu/phosph_ase_sf"/>
</dbReference>
<organism evidence="2 3">
    <name type="scientific">Gossypium anomalum</name>
    <dbReference type="NCBI Taxonomy" id="47600"/>
    <lineage>
        <taxon>Eukaryota</taxon>
        <taxon>Viridiplantae</taxon>
        <taxon>Streptophyta</taxon>
        <taxon>Embryophyta</taxon>
        <taxon>Tracheophyta</taxon>
        <taxon>Spermatophyta</taxon>
        <taxon>Magnoliopsida</taxon>
        <taxon>eudicotyledons</taxon>
        <taxon>Gunneridae</taxon>
        <taxon>Pentapetalae</taxon>
        <taxon>rosids</taxon>
        <taxon>malvids</taxon>
        <taxon>Malvales</taxon>
        <taxon>Malvaceae</taxon>
        <taxon>Malvoideae</taxon>
        <taxon>Gossypium</taxon>
    </lineage>
</organism>
<evidence type="ECO:0000313" key="3">
    <source>
        <dbReference type="Proteomes" id="UP000701853"/>
    </source>
</evidence>
<protein>
    <recommendedName>
        <fullName evidence="1">DUF4283 domain-containing protein</fullName>
    </recommendedName>
</protein>
<sequence length="463" mass="54415">MGLPMADDISEMLERLKLSEKKSAQVISINIENIYYGYESWVVGKIMAEEKPNREAMYRVFRSLWFIKEEINFVALKEEVIIFKFGYLDDRSRILNLMPWLFDNCLFSMLPFIRDRQTTMEVRKAIGKLVAIDWKDRDGAWIEFIRLKIKINISKPLRRIVKLVGRDRVKITCVLKYERMPDFCYFCGFRTNEGEHGEMELKWRRLAISPVRSNEDLLLELPWGWKPYDSSMDGCLTVDAIGKSGGLALLWRKGTRGDFNAILNNSEKEGGRRKSKVLMDDFSKVVDELSLIDLKTINGWFTWVNNREGDALVKERLDHFMISANDFNKFPFIETKVIRQVNSDHDAIVLDTDGRKSREESRDPRLRFRYDPCWAKEKDDKNIIKNSWFNGTKDIMEKIDKVGQDLGKWQYKKYKEMSKQMGQLKSKINRSIDNPGDSHEGNKLKALRSKLSNLMDQEEKYWA</sequence>
<keyword evidence="3" id="KW-1185">Reference proteome</keyword>
<gene>
    <name evidence="2" type="ORF">CXB51_008424</name>
</gene>
<comment type="caution">
    <text evidence="2">The sequence shown here is derived from an EMBL/GenBank/DDBJ whole genome shotgun (WGS) entry which is preliminary data.</text>
</comment>
<accession>A0A8J5ZK60</accession>
<dbReference type="PANTHER" id="PTHR33710:SF64">
    <property type="entry name" value="ENDONUCLEASE_EXONUCLEASE_PHOSPHATASE DOMAIN-CONTAINING PROTEIN"/>
    <property type="match status" value="1"/>
</dbReference>
<dbReference type="PANTHER" id="PTHR33710">
    <property type="entry name" value="BNAC02G09200D PROTEIN"/>
    <property type="match status" value="1"/>
</dbReference>
<dbReference type="AlphaFoldDB" id="A0A8J5ZK60"/>
<name>A0A8J5ZK60_9ROSI</name>
<evidence type="ECO:0000259" key="1">
    <source>
        <dbReference type="Pfam" id="PF14111"/>
    </source>
</evidence>
<dbReference type="Gene3D" id="3.60.10.10">
    <property type="entry name" value="Endonuclease/exonuclease/phosphatase"/>
    <property type="match status" value="1"/>
</dbReference>
<dbReference type="SUPFAM" id="SSF56219">
    <property type="entry name" value="DNase I-like"/>
    <property type="match status" value="1"/>
</dbReference>